<accession>A0ABD1L999</accession>
<dbReference type="Proteomes" id="UP001603857">
    <property type="component" value="Unassembled WGS sequence"/>
</dbReference>
<name>A0ABD1L999_9FABA</name>
<evidence type="ECO:0000313" key="6">
    <source>
        <dbReference type="Proteomes" id="UP001603857"/>
    </source>
</evidence>
<evidence type="ECO:0000259" key="4">
    <source>
        <dbReference type="PROSITE" id="PS51473"/>
    </source>
</evidence>
<dbReference type="InterPro" id="IPR002902">
    <property type="entry name" value="GNK2"/>
</dbReference>
<dbReference type="AlphaFoldDB" id="A0ABD1L999"/>
<feature type="domain" description="Gnk2-homologous" evidence="4">
    <location>
        <begin position="345"/>
        <end position="451"/>
    </location>
</feature>
<sequence length="480" mass="53470">MASCNILFLFLLVTFLTFATTATPKTTQHYYWNDPQHGSGGLAPHPDDDVRVTDYIQLNCSSERSVFSSVFQSNPKNLFSFLSSEAASNNGFSTYTAHGDNPSDYVFGLFMCRGDVSPDLFRYSNISFFYRADTSPAYAMPSLANVSDPKNFSRLLNLTLNNIVGQASSDDNKFATNASKPTRELPSCCEASEGGRVLYPSCNVRYELYPFFDSNSSSTQAPPWVPASHFSYANSTYLHHNCSSDDEPADRDFKRDLKILFSHMSSNATVANKSFYKGNVEISVYGLFMCRGDLPSLLCQQCVANATLRISALCNSSRQAIIWFSYCMLRYSNKYFFSNMETSPSFQKLNVTTPSTHVPTQGFFNNKLSNTIEDVAEKAGDSDGKFVNKSLKLNPSQTLYALGQCTQHLSSDQCTACLESINTIIPWTRLGSVGGMVLYPNCNIRFELFQFYMTDQSPKDNPSPSRRKGKVPLCHIGLVL</sequence>
<dbReference type="CDD" id="cd23509">
    <property type="entry name" value="Gnk2-like"/>
    <property type="match status" value="3"/>
</dbReference>
<gene>
    <name evidence="5" type="ORF">Fmac_029015</name>
</gene>
<dbReference type="PANTHER" id="PTHR32099">
    <property type="entry name" value="CYSTEINE-RICH REPEAT SECRETORY PROTEIN"/>
    <property type="match status" value="1"/>
</dbReference>
<reference evidence="5 6" key="1">
    <citation type="submission" date="2024-08" db="EMBL/GenBank/DDBJ databases">
        <title>Insights into the chromosomal genome structure of Flemingia macrophylla.</title>
        <authorList>
            <person name="Ding Y."/>
            <person name="Zhao Y."/>
            <person name="Bi W."/>
            <person name="Wu M."/>
            <person name="Zhao G."/>
            <person name="Gong Y."/>
            <person name="Li W."/>
            <person name="Zhang P."/>
        </authorList>
    </citation>
    <scope>NUCLEOTIDE SEQUENCE [LARGE SCALE GENOMIC DNA]</scope>
    <source>
        <strain evidence="5">DYQJB</strain>
        <tissue evidence="5">Leaf</tissue>
    </source>
</reference>
<feature type="domain" description="Gnk2-homologous" evidence="4">
    <location>
        <begin position="104"/>
        <end position="211"/>
    </location>
</feature>
<feature type="signal peptide" evidence="3">
    <location>
        <begin position="1"/>
        <end position="21"/>
    </location>
</feature>
<evidence type="ECO:0000256" key="3">
    <source>
        <dbReference type="SAM" id="SignalP"/>
    </source>
</evidence>
<feature type="chain" id="PRO_5044831419" description="Gnk2-homologous domain-containing protein" evidence="3">
    <location>
        <begin position="22"/>
        <end position="480"/>
    </location>
</feature>
<evidence type="ECO:0000313" key="5">
    <source>
        <dbReference type="EMBL" id="KAL2320046.1"/>
    </source>
</evidence>
<feature type="domain" description="Gnk2-homologous" evidence="4">
    <location>
        <begin position="235"/>
        <end position="336"/>
    </location>
</feature>
<protein>
    <recommendedName>
        <fullName evidence="4">Gnk2-homologous domain-containing protein</fullName>
    </recommendedName>
</protein>
<keyword evidence="1 3" id="KW-0732">Signal</keyword>
<organism evidence="5 6">
    <name type="scientific">Flemingia macrophylla</name>
    <dbReference type="NCBI Taxonomy" id="520843"/>
    <lineage>
        <taxon>Eukaryota</taxon>
        <taxon>Viridiplantae</taxon>
        <taxon>Streptophyta</taxon>
        <taxon>Embryophyta</taxon>
        <taxon>Tracheophyta</taxon>
        <taxon>Spermatophyta</taxon>
        <taxon>Magnoliopsida</taxon>
        <taxon>eudicotyledons</taxon>
        <taxon>Gunneridae</taxon>
        <taxon>Pentapetalae</taxon>
        <taxon>rosids</taxon>
        <taxon>fabids</taxon>
        <taxon>Fabales</taxon>
        <taxon>Fabaceae</taxon>
        <taxon>Papilionoideae</taxon>
        <taxon>50 kb inversion clade</taxon>
        <taxon>NPAAA clade</taxon>
        <taxon>indigoferoid/millettioid clade</taxon>
        <taxon>Phaseoleae</taxon>
        <taxon>Flemingia</taxon>
    </lineage>
</organism>
<dbReference type="FunFam" id="3.30.430.20:FF:000012">
    <property type="entry name" value="Cysteine-rich receptor-like protein kinase 25"/>
    <property type="match status" value="1"/>
</dbReference>
<keyword evidence="2" id="KW-0677">Repeat</keyword>
<evidence type="ECO:0000256" key="2">
    <source>
        <dbReference type="ARBA" id="ARBA00022737"/>
    </source>
</evidence>
<dbReference type="EMBL" id="JBGMDY010000010">
    <property type="protein sequence ID" value="KAL2320046.1"/>
    <property type="molecule type" value="Genomic_DNA"/>
</dbReference>
<evidence type="ECO:0000256" key="1">
    <source>
        <dbReference type="ARBA" id="ARBA00022729"/>
    </source>
</evidence>
<proteinExistence type="predicted"/>
<keyword evidence="6" id="KW-1185">Reference proteome</keyword>
<dbReference type="PROSITE" id="PS51473">
    <property type="entry name" value="GNK2"/>
    <property type="match status" value="3"/>
</dbReference>
<dbReference type="Gene3D" id="3.30.430.20">
    <property type="entry name" value="Gnk2 domain, C-X8-C-X2-C motif"/>
    <property type="match status" value="4"/>
</dbReference>
<dbReference type="PANTHER" id="PTHR32099:SF110">
    <property type="entry name" value="CYSTEINE-RICH RECEPTOR-KINASE-LIKE PROTEIN"/>
    <property type="match status" value="1"/>
</dbReference>
<dbReference type="InterPro" id="IPR038408">
    <property type="entry name" value="GNK2_sf"/>
</dbReference>
<comment type="caution">
    <text evidence="5">The sequence shown here is derived from an EMBL/GenBank/DDBJ whole genome shotgun (WGS) entry which is preliminary data.</text>
</comment>
<dbReference type="Pfam" id="PF01657">
    <property type="entry name" value="Stress-antifung"/>
    <property type="match status" value="3"/>
</dbReference>